<sequence>MILLKHIHKKFKNNHVLKGIDLEVSKGDVVTIIGPSGSGKTTLLRCVNYLEKPDEGIISINDLTIQTKKPVKKDILQLRRRTAMVFQHYNLFENKTVLENVTEGLIIAQKKSKKMAREIGVDILTKVGLADKINAYPQQLSGGQKQRVGIARALALNPDVLLFDEPTSALDPEMVGEVLEIIREIASGGVTMMIVTHEIDFACEVSNRVVFMDDGQIIEQGPPDDILIHPKQERTRKFLKRIMKEPDFTI</sequence>
<evidence type="ECO:0000313" key="9">
    <source>
        <dbReference type="Proteomes" id="UP000657931"/>
    </source>
</evidence>
<dbReference type="InterPro" id="IPR030679">
    <property type="entry name" value="ABC_ATPase_HisP-typ"/>
</dbReference>
<evidence type="ECO:0000256" key="2">
    <source>
        <dbReference type="ARBA" id="ARBA00022448"/>
    </source>
</evidence>
<dbReference type="PROSITE" id="PS00211">
    <property type="entry name" value="ABC_TRANSPORTER_1"/>
    <property type="match status" value="1"/>
</dbReference>
<protein>
    <submittedName>
        <fullName evidence="8">Amino acid ABC transporter ATP-binding protein</fullName>
    </submittedName>
</protein>
<proteinExistence type="predicted"/>
<dbReference type="RefSeq" id="WP_191813277.1">
    <property type="nucleotide sequence ID" value="NZ_JACSQT010000003.1"/>
</dbReference>
<keyword evidence="4" id="KW-0547">Nucleotide-binding</keyword>
<dbReference type="Proteomes" id="UP000657931">
    <property type="component" value="Unassembled WGS sequence"/>
</dbReference>
<reference evidence="8 9" key="1">
    <citation type="submission" date="2020-08" db="EMBL/GenBank/DDBJ databases">
        <title>A Genomic Blueprint of the Chicken Gut Microbiome.</title>
        <authorList>
            <person name="Gilroy R."/>
            <person name="Ravi A."/>
            <person name="Getino M."/>
            <person name="Pursley I."/>
            <person name="Horton D.L."/>
            <person name="Alikhan N.-F."/>
            <person name="Baker D."/>
            <person name="Gharbi K."/>
            <person name="Hall N."/>
            <person name="Watson M."/>
            <person name="Adriaenssens E.M."/>
            <person name="Foster-Nyarko E."/>
            <person name="Jarju S."/>
            <person name="Secka A."/>
            <person name="Antonio M."/>
            <person name="Oren A."/>
            <person name="Chaudhuri R."/>
            <person name="La Ragione R.M."/>
            <person name="Hildebrand F."/>
            <person name="Pallen M.J."/>
        </authorList>
    </citation>
    <scope>NUCLEOTIDE SEQUENCE [LARGE SCALE GENOMIC DNA]</scope>
    <source>
        <strain evidence="8 9">Sa5YUA1</strain>
    </source>
</reference>
<dbReference type="Pfam" id="PF00005">
    <property type="entry name" value="ABC_tran"/>
    <property type="match status" value="1"/>
</dbReference>
<evidence type="ECO:0000259" key="7">
    <source>
        <dbReference type="PROSITE" id="PS50893"/>
    </source>
</evidence>
<dbReference type="GO" id="GO:0005524">
    <property type="term" value="F:ATP binding"/>
    <property type="evidence" value="ECO:0007669"/>
    <property type="project" value="UniProtKB-KW"/>
</dbReference>
<evidence type="ECO:0000256" key="1">
    <source>
        <dbReference type="ARBA" id="ARBA00004202"/>
    </source>
</evidence>
<evidence type="ECO:0000256" key="4">
    <source>
        <dbReference type="ARBA" id="ARBA00022741"/>
    </source>
</evidence>
<evidence type="ECO:0000313" key="8">
    <source>
        <dbReference type="EMBL" id="MBD7937248.1"/>
    </source>
</evidence>
<dbReference type="PANTHER" id="PTHR43166">
    <property type="entry name" value="AMINO ACID IMPORT ATP-BINDING PROTEIN"/>
    <property type="match status" value="1"/>
</dbReference>
<organism evidence="8 9">
    <name type="scientific">Cytobacillus stercorigallinarum</name>
    <dbReference type="NCBI Taxonomy" id="2762240"/>
    <lineage>
        <taxon>Bacteria</taxon>
        <taxon>Bacillati</taxon>
        <taxon>Bacillota</taxon>
        <taxon>Bacilli</taxon>
        <taxon>Bacillales</taxon>
        <taxon>Bacillaceae</taxon>
        <taxon>Cytobacillus</taxon>
    </lineage>
</organism>
<keyword evidence="3" id="KW-1003">Cell membrane</keyword>
<dbReference type="PROSITE" id="PS50893">
    <property type="entry name" value="ABC_TRANSPORTER_2"/>
    <property type="match status" value="1"/>
</dbReference>
<dbReference type="PANTHER" id="PTHR43166:SF35">
    <property type="entry name" value="L-CYSTINE IMPORT ATP-BINDING PROTEIN TCYN"/>
    <property type="match status" value="1"/>
</dbReference>
<comment type="subcellular location">
    <subcellularLocation>
        <location evidence="1">Cell membrane</location>
        <topology evidence="1">Peripheral membrane protein</topology>
    </subcellularLocation>
</comment>
<evidence type="ECO:0000256" key="3">
    <source>
        <dbReference type="ARBA" id="ARBA00022475"/>
    </source>
</evidence>
<dbReference type="InterPro" id="IPR027417">
    <property type="entry name" value="P-loop_NTPase"/>
</dbReference>
<dbReference type="SMART" id="SM00382">
    <property type="entry name" value="AAA"/>
    <property type="match status" value="1"/>
</dbReference>
<name>A0ABR8QNX0_9BACI</name>
<keyword evidence="9" id="KW-1185">Reference proteome</keyword>
<feature type="domain" description="ABC transporter" evidence="7">
    <location>
        <begin position="2"/>
        <end position="239"/>
    </location>
</feature>
<dbReference type="CDD" id="cd03262">
    <property type="entry name" value="ABC_HisP_GlnQ"/>
    <property type="match status" value="1"/>
</dbReference>
<dbReference type="InterPro" id="IPR050086">
    <property type="entry name" value="MetN_ABC_transporter-like"/>
</dbReference>
<dbReference type="EMBL" id="JACSQT010000003">
    <property type="protein sequence ID" value="MBD7937248.1"/>
    <property type="molecule type" value="Genomic_DNA"/>
</dbReference>
<evidence type="ECO:0000256" key="5">
    <source>
        <dbReference type="ARBA" id="ARBA00022840"/>
    </source>
</evidence>
<comment type="caution">
    <text evidence="8">The sequence shown here is derived from an EMBL/GenBank/DDBJ whole genome shotgun (WGS) entry which is preliminary data.</text>
</comment>
<accession>A0ABR8QNX0</accession>
<dbReference type="PIRSF" id="PIRSF039085">
    <property type="entry name" value="ABC_ATPase_HisP"/>
    <property type="match status" value="1"/>
</dbReference>
<dbReference type="SUPFAM" id="SSF52540">
    <property type="entry name" value="P-loop containing nucleoside triphosphate hydrolases"/>
    <property type="match status" value="1"/>
</dbReference>
<dbReference type="InterPro" id="IPR017871">
    <property type="entry name" value="ABC_transporter-like_CS"/>
</dbReference>
<keyword evidence="5 8" id="KW-0067">ATP-binding</keyword>
<gene>
    <name evidence="8" type="ORF">H9655_09405</name>
</gene>
<dbReference type="InterPro" id="IPR003593">
    <property type="entry name" value="AAA+_ATPase"/>
</dbReference>
<keyword evidence="6" id="KW-0472">Membrane</keyword>
<evidence type="ECO:0000256" key="6">
    <source>
        <dbReference type="ARBA" id="ARBA00023136"/>
    </source>
</evidence>
<keyword evidence="2" id="KW-0813">Transport</keyword>
<dbReference type="InterPro" id="IPR003439">
    <property type="entry name" value="ABC_transporter-like_ATP-bd"/>
</dbReference>
<dbReference type="Gene3D" id="3.40.50.300">
    <property type="entry name" value="P-loop containing nucleotide triphosphate hydrolases"/>
    <property type="match status" value="1"/>
</dbReference>